<sequence length="92" mass="10574">MMKETYRLEKIRNLGVRLQELELVSLAPGKSYTSAALNFLFAEHELERPSGLPLEHTLKTLGEAIVAKRKVRFAQLDADAVIDFFCRLYRVH</sequence>
<protein>
    <submittedName>
        <fullName evidence="1">Uncharacterized protein</fullName>
    </submittedName>
</protein>
<organism evidence="1">
    <name type="scientific">Rheinheimera sp. BAL341</name>
    <dbReference type="NCBI Taxonomy" id="1708203"/>
    <lineage>
        <taxon>Bacteria</taxon>
        <taxon>Pseudomonadati</taxon>
        <taxon>Pseudomonadota</taxon>
        <taxon>Gammaproteobacteria</taxon>
        <taxon>Chromatiales</taxon>
        <taxon>Chromatiaceae</taxon>
        <taxon>Rheinheimera</taxon>
    </lineage>
</organism>
<proteinExistence type="predicted"/>
<reference evidence="1" key="1">
    <citation type="submission" date="2019-04" db="EMBL/GenBank/DDBJ databases">
        <authorList>
            <person name="Brambilla D."/>
        </authorList>
    </citation>
    <scope>NUCLEOTIDE SEQUENCE</scope>
    <source>
        <strain evidence="1">BAL1</strain>
    </source>
</reference>
<dbReference type="AlphaFoldDB" id="A0A486XS36"/>
<gene>
    <name evidence="1" type="ORF">BAL341_1960</name>
</gene>
<name>A0A486XS36_9GAMM</name>
<dbReference type="EMBL" id="CAAJGR010000107">
    <property type="protein sequence ID" value="VHO04548.1"/>
    <property type="molecule type" value="Genomic_DNA"/>
</dbReference>
<evidence type="ECO:0000313" key="1">
    <source>
        <dbReference type="EMBL" id="VHO04548.1"/>
    </source>
</evidence>
<accession>A0A486XS36</accession>